<dbReference type="InterPro" id="IPR050674">
    <property type="entry name" value="Msh_Homeobox_Regulators"/>
</dbReference>
<dbReference type="AlphaFoldDB" id="A0ABD1F6E4"/>
<dbReference type="InterPro" id="IPR001356">
    <property type="entry name" value="HD"/>
</dbReference>
<accession>A0ABD1F6E4</accession>
<evidence type="ECO:0000313" key="10">
    <source>
        <dbReference type="EMBL" id="KAL1513167.1"/>
    </source>
</evidence>
<keyword evidence="11" id="KW-1185">Reference proteome</keyword>
<reference evidence="10 11" key="1">
    <citation type="submission" date="2024-05" db="EMBL/GenBank/DDBJ databases">
        <title>Genetic variation in Jamaican populations of the coffee berry borer (Hypothenemus hampei).</title>
        <authorList>
            <person name="Errbii M."/>
            <person name="Myrie A."/>
        </authorList>
    </citation>
    <scope>NUCLEOTIDE SEQUENCE [LARGE SCALE GENOMIC DNA]</scope>
    <source>
        <strain evidence="10">JA-Hopewell-2020-01-JO</strain>
        <tissue evidence="10">Whole body</tissue>
    </source>
</reference>
<keyword evidence="2" id="KW-0217">Developmental protein</keyword>
<evidence type="ECO:0000259" key="9">
    <source>
        <dbReference type="PROSITE" id="PS50071"/>
    </source>
</evidence>
<dbReference type="InterPro" id="IPR009057">
    <property type="entry name" value="Homeodomain-like_sf"/>
</dbReference>
<proteinExistence type="inferred from homology"/>
<evidence type="ECO:0000256" key="2">
    <source>
        <dbReference type="ARBA" id="ARBA00022473"/>
    </source>
</evidence>
<evidence type="ECO:0000256" key="1">
    <source>
        <dbReference type="ARBA" id="ARBA00004123"/>
    </source>
</evidence>
<dbReference type="GO" id="GO:0005634">
    <property type="term" value="C:nucleus"/>
    <property type="evidence" value="ECO:0007669"/>
    <property type="project" value="UniProtKB-SubCell"/>
</dbReference>
<keyword evidence="4 7" id="KW-0371">Homeobox</keyword>
<gene>
    <name evidence="10" type="ORF">ABEB36_002615</name>
</gene>
<dbReference type="PROSITE" id="PS50071">
    <property type="entry name" value="HOMEOBOX_2"/>
    <property type="match status" value="1"/>
</dbReference>
<dbReference type="EMBL" id="JBDJPC010000002">
    <property type="protein sequence ID" value="KAL1513167.1"/>
    <property type="molecule type" value="Genomic_DNA"/>
</dbReference>
<dbReference type="PANTHER" id="PTHR24338">
    <property type="entry name" value="HOMEOBOX PROTEIN MSX"/>
    <property type="match status" value="1"/>
</dbReference>
<dbReference type="PROSITE" id="PS00027">
    <property type="entry name" value="HOMEOBOX_1"/>
    <property type="match status" value="1"/>
</dbReference>
<sequence>MIAYFEGEMENKEQTSKNSDFSIDHILNRAGSSTGDTNVFSESNVKFHWLQCSRYCPPRVPRLPKRDVQKRQLGRHPRIPFTSYQLSILEEKFKETPYLSSEEVISLSTKLQLADIRVKIWFQNRRARERRERNLGLDRSNSEDVKEDMIHNRLIVSRSDQTKNFPSQSEETTIEDKESEIHSVAVNVPTTSPLWPIRRNVSEILKNNYIPALYSTTDSFLISCVNVIDNKRKES</sequence>
<comment type="caution">
    <text evidence="10">The sequence shown here is derived from an EMBL/GenBank/DDBJ whole genome shotgun (WGS) entry which is preliminary data.</text>
</comment>
<keyword evidence="3 7" id="KW-0238">DNA-binding</keyword>
<organism evidence="10 11">
    <name type="scientific">Hypothenemus hampei</name>
    <name type="common">Coffee berry borer</name>
    <dbReference type="NCBI Taxonomy" id="57062"/>
    <lineage>
        <taxon>Eukaryota</taxon>
        <taxon>Metazoa</taxon>
        <taxon>Ecdysozoa</taxon>
        <taxon>Arthropoda</taxon>
        <taxon>Hexapoda</taxon>
        <taxon>Insecta</taxon>
        <taxon>Pterygota</taxon>
        <taxon>Neoptera</taxon>
        <taxon>Endopterygota</taxon>
        <taxon>Coleoptera</taxon>
        <taxon>Polyphaga</taxon>
        <taxon>Cucujiformia</taxon>
        <taxon>Curculionidae</taxon>
        <taxon>Scolytinae</taxon>
        <taxon>Hypothenemus</taxon>
    </lineage>
</organism>
<evidence type="ECO:0000256" key="4">
    <source>
        <dbReference type="ARBA" id="ARBA00023155"/>
    </source>
</evidence>
<dbReference type="Pfam" id="PF00046">
    <property type="entry name" value="Homeodomain"/>
    <property type="match status" value="1"/>
</dbReference>
<evidence type="ECO:0000256" key="7">
    <source>
        <dbReference type="PROSITE-ProRule" id="PRU00108"/>
    </source>
</evidence>
<dbReference type="InterPro" id="IPR017970">
    <property type="entry name" value="Homeobox_CS"/>
</dbReference>
<name>A0ABD1F6E4_HYPHA</name>
<evidence type="ECO:0000256" key="5">
    <source>
        <dbReference type="ARBA" id="ARBA00023242"/>
    </source>
</evidence>
<feature type="domain" description="Homeobox" evidence="9">
    <location>
        <begin position="72"/>
        <end position="132"/>
    </location>
</feature>
<comment type="subcellular location">
    <subcellularLocation>
        <location evidence="1 7 8">Nucleus</location>
    </subcellularLocation>
</comment>
<dbReference type="Proteomes" id="UP001566132">
    <property type="component" value="Unassembled WGS sequence"/>
</dbReference>
<evidence type="ECO:0000256" key="3">
    <source>
        <dbReference type="ARBA" id="ARBA00023125"/>
    </source>
</evidence>
<keyword evidence="5 7" id="KW-0539">Nucleus</keyword>
<comment type="similarity">
    <text evidence="6">Belongs to the Msh homeobox family.</text>
</comment>
<feature type="DNA-binding region" description="Homeobox" evidence="7">
    <location>
        <begin position="74"/>
        <end position="133"/>
    </location>
</feature>
<evidence type="ECO:0000313" key="11">
    <source>
        <dbReference type="Proteomes" id="UP001566132"/>
    </source>
</evidence>
<dbReference type="Gene3D" id="1.10.10.60">
    <property type="entry name" value="Homeodomain-like"/>
    <property type="match status" value="1"/>
</dbReference>
<protein>
    <recommendedName>
        <fullName evidence="9">Homeobox domain-containing protein</fullName>
    </recommendedName>
</protein>
<dbReference type="SMART" id="SM00389">
    <property type="entry name" value="HOX"/>
    <property type="match status" value="1"/>
</dbReference>
<dbReference type="PANTHER" id="PTHR24338:SF0">
    <property type="entry name" value="MUSCLE SEGMENTATION HOMEOBOX"/>
    <property type="match status" value="1"/>
</dbReference>
<evidence type="ECO:0000256" key="8">
    <source>
        <dbReference type="RuleBase" id="RU000682"/>
    </source>
</evidence>
<evidence type="ECO:0000256" key="6">
    <source>
        <dbReference type="ARBA" id="ARBA00038425"/>
    </source>
</evidence>
<dbReference type="SUPFAM" id="SSF46689">
    <property type="entry name" value="Homeodomain-like"/>
    <property type="match status" value="1"/>
</dbReference>
<dbReference type="GO" id="GO:0003677">
    <property type="term" value="F:DNA binding"/>
    <property type="evidence" value="ECO:0007669"/>
    <property type="project" value="UniProtKB-UniRule"/>
</dbReference>
<dbReference type="CDD" id="cd00086">
    <property type="entry name" value="homeodomain"/>
    <property type="match status" value="1"/>
</dbReference>